<name>A0A2U1N7I4_ARTAN</name>
<organism evidence="2 3">
    <name type="scientific">Artemisia annua</name>
    <name type="common">Sweet wormwood</name>
    <dbReference type="NCBI Taxonomy" id="35608"/>
    <lineage>
        <taxon>Eukaryota</taxon>
        <taxon>Viridiplantae</taxon>
        <taxon>Streptophyta</taxon>
        <taxon>Embryophyta</taxon>
        <taxon>Tracheophyta</taxon>
        <taxon>Spermatophyta</taxon>
        <taxon>Magnoliopsida</taxon>
        <taxon>eudicotyledons</taxon>
        <taxon>Gunneridae</taxon>
        <taxon>Pentapetalae</taxon>
        <taxon>asterids</taxon>
        <taxon>campanulids</taxon>
        <taxon>Asterales</taxon>
        <taxon>Asteraceae</taxon>
        <taxon>Asteroideae</taxon>
        <taxon>Anthemideae</taxon>
        <taxon>Artemisiinae</taxon>
        <taxon>Artemisia</taxon>
    </lineage>
</organism>
<keyword evidence="3" id="KW-1185">Reference proteome</keyword>
<evidence type="ECO:0000313" key="2">
    <source>
        <dbReference type="EMBL" id="PWA69437.1"/>
    </source>
</evidence>
<dbReference type="OrthoDB" id="1045822at2759"/>
<evidence type="ECO:0000256" key="1">
    <source>
        <dbReference type="SAM" id="MobiDB-lite"/>
    </source>
</evidence>
<proteinExistence type="predicted"/>
<sequence length="236" mass="26254">MADGENSLQYVKLKKDQAPVDINPGELNQPIEVPQLNVRECDACGQSLPENFEPPAVEPWTTGIFGCTEDMDSCRTGFFCPCVLFGRNYQAVRDDYASATTPCVLHAIFIEGCLVLAATTAAFHGFIDPGTQSLLCEGLLFSWWMCGVYTESVRKMLQKKYHLENSPCEPCLVHCCLHWCAVCQEHREMKARLDDNFVMPMTLVNAPPVQQMSSSSTSSSSANVHEHHTNLQMQAL</sequence>
<reference evidence="2 3" key="1">
    <citation type="journal article" date="2018" name="Mol. Plant">
        <title>The genome of Artemisia annua provides insight into the evolution of Asteraceae family and artemisinin biosynthesis.</title>
        <authorList>
            <person name="Shen Q."/>
            <person name="Zhang L."/>
            <person name="Liao Z."/>
            <person name="Wang S."/>
            <person name="Yan T."/>
            <person name="Shi P."/>
            <person name="Liu M."/>
            <person name="Fu X."/>
            <person name="Pan Q."/>
            <person name="Wang Y."/>
            <person name="Lv Z."/>
            <person name="Lu X."/>
            <person name="Zhang F."/>
            <person name="Jiang W."/>
            <person name="Ma Y."/>
            <person name="Chen M."/>
            <person name="Hao X."/>
            <person name="Li L."/>
            <person name="Tang Y."/>
            <person name="Lv G."/>
            <person name="Zhou Y."/>
            <person name="Sun X."/>
            <person name="Brodelius P.E."/>
            <person name="Rose J.K.C."/>
            <person name="Tang K."/>
        </authorList>
    </citation>
    <scope>NUCLEOTIDE SEQUENCE [LARGE SCALE GENOMIC DNA]</scope>
    <source>
        <strain evidence="3">cv. Huhao1</strain>
        <tissue evidence="2">Leaf</tissue>
    </source>
</reference>
<evidence type="ECO:0000313" key="3">
    <source>
        <dbReference type="Proteomes" id="UP000245207"/>
    </source>
</evidence>
<gene>
    <name evidence="2" type="ORF">CTI12_AA298420</name>
</gene>
<comment type="caution">
    <text evidence="2">The sequence shown here is derived from an EMBL/GenBank/DDBJ whole genome shotgun (WGS) entry which is preliminary data.</text>
</comment>
<dbReference type="STRING" id="35608.A0A2U1N7I4"/>
<dbReference type="PANTHER" id="PTHR15907">
    <property type="entry name" value="DUF614 FAMILY PROTEIN-RELATED"/>
    <property type="match status" value="1"/>
</dbReference>
<dbReference type="AlphaFoldDB" id="A0A2U1N7I4"/>
<protein>
    <submittedName>
        <fullName evidence="2">PLAC8 family protein</fullName>
    </submittedName>
</protein>
<feature type="region of interest" description="Disordered" evidence="1">
    <location>
        <begin position="209"/>
        <end position="236"/>
    </location>
</feature>
<accession>A0A2U1N7I4</accession>
<dbReference type="InterPro" id="IPR006461">
    <property type="entry name" value="PLAC_motif_containing"/>
</dbReference>
<dbReference type="EMBL" id="PKPP01003439">
    <property type="protein sequence ID" value="PWA69437.1"/>
    <property type="molecule type" value="Genomic_DNA"/>
</dbReference>
<dbReference type="NCBIfam" id="TIGR01571">
    <property type="entry name" value="A_thal_Cys_rich"/>
    <property type="match status" value="1"/>
</dbReference>
<dbReference type="Proteomes" id="UP000245207">
    <property type="component" value="Unassembled WGS sequence"/>
</dbReference>
<dbReference type="Pfam" id="PF04749">
    <property type="entry name" value="PLAC8"/>
    <property type="match status" value="1"/>
</dbReference>